<dbReference type="EMBL" id="VSSQ01069870">
    <property type="protein sequence ID" value="MPN21808.1"/>
    <property type="molecule type" value="Genomic_DNA"/>
</dbReference>
<protein>
    <submittedName>
        <fullName evidence="1">Uncharacterized protein</fullName>
    </submittedName>
</protein>
<name>A0A645G4M4_9ZZZZ</name>
<gene>
    <name evidence="1" type="ORF">SDC9_169190</name>
</gene>
<sequence length="167" mass="18664">MVSPVTIFLNVDASIINSSEISSPIFASFPKSITVENLSSSFFKSNEEIFRFPSMFFNMFKYVDLPFEPVPVRMNALPSSFLLNKQNPAASSSNFLIWSSPQAILLSVWSVFCEYACGLKSQSILFVITISGERGIKLQSFILYTPFLNAIIEASVEGVFSRIIMSR</sequence>
<reference evidence="1" key="1">
    <citation type="submission" date="2019-08" db="EMBL/GenBank/DDBJ databases">
        <authorList>
            <person name="Kucharzyk K."/>
            <person name="Murdoch R.W."/>
            <person name="Higgins S."/>
            <person name="Loffler F."/>
        </authorList>
    </citation>
    <scope>NUCLEOTIDE SEQUENCE</scope>
</reference>
<proteinExistence type="predicted"/>
<evidence type="ECO:0000313" key="1">
    <source>
        <dbReference type="EMBL" id="MPN21808.1"/>
    </source>
</evidence>
<organism evidence="1">
    <name type="scientific">bioreactor metagenome</name>
    <dbReference type="NCBI Taxonomy" id="1076179"/>
    <lineage>
        <taxon>unclassified sequences</taxon>
        <taxon>metagenomes</taxon>
        <taxon>ecological metagenomes</taxon>
    </lineage>
</organism>
<dbReference type="AlphaFoldDB" id="A0A645G4M4"/>
<accession>A0A645G4M4</accession>
<comment type="caution">
    <text evidence="1">The sequence shown here is derived from an EMBL/GenBank/DDBJ whole genome shotgun (WGS) entry which is preliminary data.</text>
</comment>